<evidence type="ECO:0000256" key="2">
    <source>
        <dbReference type="ARBA" id="ARBA00023015"/>
    </source>
</evidence>
<dbReference type="Proteomes" id="UP000198756">
    <property type="component" value="Unassembled WGS sequence"/>
</dbReference>
<evidence type="ECO:0000256" key="3">
    <source>
        <dbReference type="ARBA" id="ARBA00023082"/>
    </source>
</evidence>
<evidence type="ECO:0000313" key="7">
    <source>
        <dbReference type="EMBL" id="SDA90713.1"/>
    </source>
</evidence>
<dbReference type="Gene3D" id="1.10.10.10">
    <property type="entry name" value="Winged helix-like DNA-binding domain superfamily/Winged helix DNA-binding domain"/>
    <property type="match status" value="1"/>
</dbReference>
<dbReference type="InterPro" id="IPR039425">
    <property type="entry name" value="RNA_pol_sigma-70-like"/>
</dbReference>
<reference evidence="8" key="1">
    <citation type="submission" date="2016-10" db="EMBL/GenBank/DDBJ databases">
        <authorList>
            <person name="Varghese N."/>
            <person name="Submissions S."/>
        </authorList>
    </citation>
    <scope>NUCLEOTIDE SEQUENCE [LARGE SCALE GENOMIC DNA]</scope>
    <source>
        <strain evidence="8">DSM 22703</strain>
    </source>
</reference>
<dbReference type="Gene3D" id="1.10.1740.10">
    <property type="match status" value="1"/>
</dbReference>
<evidence type="ECO:0000259" key="5">
    <source>
        <dbReference type="Pfam" id="PF04542"/>
    </source>
</evidence>
<keyword evidence="4" id="KW-0804">Transcription</keyword>
<evidence type="ECO:0000313" key="8">
    <source>
        <dbReference type="Proteomes" id="UP000198756"/>
    </source>
</evidence>
<dbReference type="Pfam" id="PF08281">
    <property type="entry name" value="Sigma70_r4_2"/>
    <property type="match status" value="1"/>
</dbReference>
<dbReference type="InterPro" id="IPR013325">
    <property type="entry name" value="RNA_pol_sigma_r2"/>
</dbReference>
<keyword evidence="3" id="KW-0731">Sigma factor</keyword>
<name>A0A1G5Z8J9_9BACT</name>
<keyword evidence="8" id="KW-1185">Reference proteome</keyword>
<dbReference type="InterPro" id="IPR007627">
    <property type="entry name" value="RNA_pol_sigma70_r2"/>
</dbReference>
<dbReference type="AlphaFoldDB" id="A0A1G5Z8J9"/>
<evidence type="ECO:0000256" key="4">
    <source>
        <dbReference type="ARBA" id="ARBA00023163"/>
    </source>
</evidence>
<dbReference type="NCBIfam" id="TIGR02937">
    <property type="entry name" value="sigma70-ECF"/>
    <property type="match status" value="1"/>
</dbReference>
<dbReference type="STRING" id="279824.SAMN03080617_03315"/>
<dbReference type="InterPro" id="IPR036388">
    <property type="entry name" value="WH-like_DNA-bd_sf"/>
</dbReference>
<dbReference type="Pfam" id="PF04542">
    <property type="entry name" value="Sigma70_r2"/>
    <property type="match status" value="1"/>
</dbReference>
<keyword evidence="2" id="KW-0805">Transcription regulation</keyword>
<dbReference type="InterPro" id="IPR013249">
    <property type="entry name" value="RNA_pol_sigma70_r4_t2"/>
</dbReference>
<dbReference type="RefSeq" id="WP_245693290.1">
    <property type="nucleotide sequence ID" value="NZ_FMXE01000028.1"/>
</dbReference>
<feature type="domain" description="RNA polymerase sigma-70 region 2" evidence="5">
    <location>
        <begin position="23"/>
        <end position="90"/>
    </location>
</feature>
<dbReference type="EMBL" id="FMXE01000028">
    <property type="protein sequence ID" value="SDA90713.1"/>
    <property type="molecule type" value="Genomic_DNA"/>
</dbReference>
<feature type="domain" description="RNA polymerase sigma factor 70 region 4 type 2" evidence="6">
    <location>
        <begin position="116"/>
        <end position="168"/>
    </location>
</feature>
<dbReference type="GO" id="GO:0006352">
    <property type="term" value="P:DNA-templated transcription initiation"/>
    <property type="evidence" value="ECO:0007669"/>
    <property type="project" value="InterPro"/>
</dbReference>
<protein>
    <submittedName>
        <fullName evidence="7">RNA polymerase sigma-70 factor, ECF subfamily</fullName>
    </submittedName>
</protein>
<dbReference type="GO" id="GO:0016987">
    <property type="term" value="F:sigma factor activity"/>
    <property type="evidence" value="ECO:0007669"/>
    <property type="project" value="UniProtKB-KW"/>
</dbReference>
<dbReference type="CDD" id="cd06171">
    <property type="entry name" value="Sigma70_r4"/>
    <property type="match status" value="1"/>
</dbReference>
<proteinExistence type="inferred from homology"/>
<dbReference type="PANTHER" id="PTHR43133:SF46">
    <property type="entry name" value="RNA POLYMERASE SIGMA-70 FACTOR ECF SUBFAMILY"/>
    <property type="match status" value="1"/>
</dbReference>
<dbReference type="InterPro" id="IPR013324">
    <property type="entry name" value="RNA_pol_sigma_r3/r4-like"/>
</dbReference>
<dbReference type="SUPFAM" id="SSF88946">
    <property type="entry name" value="Sigma2 domain of RNA polymerase sigma factors"/>
    <property type="match status" value="1"/>
</dbReference>
<dbReference type="GO" id="GO:0003677">
    <property type="term" value="F:DNA binding"/>
    <property type="evidence" value="ECO:0007669"/>
    <property type="project" value="InterPro"/>
</dbReference>
<evidence type="ECO:0000256" key="1">
    <source>
        <dbReference type="ARBA" id="ARBA00010641"/>
    </source>
</evidence>
<gene>
    <name evidence="7" type="ORF">SAMN03080617_03315</name>
</gene>
<dbReference type="InterPro" id="IPR014284">
    <property type="entry name" value="RNA_pol_sigma-70_dom"/>
</dbReference>
<organism evidence="7 8">
    <name type="scientific">Algoriphagus alkaliphilus</name>
    <dbReference type="NCBI Taxonomy" id="279824"/>
    <lineage>
        <taxon>Bacteria</taxon>
        <taxon>Pseudomonadati</taxon>
        <taxon>Bacteroidota</taxon>
        <taxon>Cytophagia</taxon>
        <taxon>Cytophagales</taxon>
        <taxon>Cyclobacteriaceae</taxon>
        <taxon>Algoriphagus</taxon>
    </lineage>
</organism>
<dbReference type="PANTHER" id="PTHR43133">
    <property type="entry name" value="RNA POLYMERASE ECF-TYPE SIGMA FACTO"/>
    <property type="match status" value="1"/>
</dbReference>
<comment type="similarity">
    <text evidence="1">Belongs to the sigma-70 factor family. ECF subfamily.</text>
</comment>
<sequence length="182" mass="21632">MNWSDQELIDGCKRRSKKHEEFLFKKYYGFVMGISLSYSKSRDLAQEITNDSFMKCFDSFGKMNQVPSLKPWLRRITVNTAIDYYRKDKRLQNHLEADGETPVYDEVYAPDQLAFEDILKLLHQLPEDQQLIFNLYEVEGYSHREVAERLEISESSSRVYLTRAKSKLRQLIQKHMKEYAGR</sequence>
<accession>A0A1G5Z8J9</accession>
<dbReference type="SUPFAM" id="SSF88659">
    <property type="entry name" value="Sigma3 and sigma4 domains of RNA polymerase sigma factors"/>
    <property type="match status" value="1"/>
</dbReference>
<evidence type="ECO:0000259" key="6">
    <source>
        <dbReference type="Pfam" id="PF08281"/>
    </source>
</evidence>